<dbReference type="EC" id="3.1.-.-" evidence="12"/>
<evidence type="ECO:0000256" key="7">
    <source>
        <dbReference type="ARBA" id="ARBA00022884"/>
    </source>
</evidence>
<keyword evidence="5 12" id="KW-0378">Hydrolase</keyword>
<keyword evidence="13" id="KW-0175">Coiled coil</keyword>
<feature type="active site" description="For RuvC-like nuclease domain" evidence="12">
    <location>
        <position position="8"/>
    </location>
</feature>
<reference evidence="15 16" key="1">
    <citation type="submission" date="2018-06" db="EMBL/GenBank/DDBJ databases">
        <authorList>
            <consortium name="Pathogen Informatics"/>
            <person name="Doyle S."/>
        </authorList>
    </citation>
    <scope>NUCLEOTIDE SEQUENCE [LARGE SCALE GENOMIC DNA]</scope>
    <source>
        <strain evidence="15 16">NCTC11190</strain>
    </source>
</reference>
<keyword evidence="4 12" id="KW-0255">Endonuclease</keyword>
<keyword evidence="8 12" id="KW-0051">Antiviral defense</keyword>
<evidence type="ECO:0000256" key="10">
    <source>
        <dbReference type="ARBA" id="ARBA00023211"/>
    </source>
</evidence>
<keyword evidence="7 12" id="KW-0694">RNA-binding</keyword>
<evidence type="ECO:0000313" key="16">
    <source>
        <dbReference type="Proteomes" id="UP000255233"/>
    </source>
</evidence>
<dbReference type="InterPro" id="IPR003615">
    <property type="entry name" value="HNH_nuc"/>
</dbReference>
<evidence type="ECO:0000256" key="2">
    <source>
        <dbReference type="ARBA" id="ARBA00022722"/>
    </source>
</evidence>
<dbReference type="GO" id="GO:0003677">
    <property type="term" value="F:DNA binding"/>
    <property type="evidence" value="ECO:0007669"/>
    <property type="project" value="UniProtKB-UniRule"/>
</dbReference>
<proteinExistence type="inferred from homology"/>
<dbReference type="EMBL" id="UGVL01000001">
    <property type="protein sequence ID" value="SUE33226.1"/>
    <property type="molecule type" value="Genomic_DNA"/>
</dbReference>
<feature type="domain" description="HNH Cas9-type" evidence="14">
    <location>
        <begin position="597"/>
        <end position="763"/>
    </location>
</feature>
<dbReference type="AlphaFoldDB" id="A0A379MP40"/>
<evidence type="ECO:0000256" key="13">
    <source>
        <dbReference type="SAM" id="Coils"/>
    </source>
</evidence>
<dbReference type="Proteomes" id="UP000255233">
    <property type="component" value="Unassembled WGS sequence"/>
</dbReference>
<accession>A0A379MP40</accession>
<keyword evidence="10" id="KW-0464">Manganese</keyword>
<dbReference type="OrthoDB" id="9777169at2"/>
<evidence type="ECO:0000256" key="9">
    <source>
        <dbReference type="ARBA" id="ARBA00023125"/>
    </source>
</evidence>
<organism evidence="15 16">
    <name type="scientific">Rikenella microfusus</name>
    <dbReference type="NCBI Taxonomy" id="28139"/>
    <lineage>
        <taxon>Bacteria</taxon>
        <taxon>Pseudomonadati</taxon>
        <taxon>Bacteroidota</taxon>
        <taxon>Bacteroidia</taxon>
        <taxon>Bacteroidales</taxon>
        <taxon>Rikenellaceae</taxon>
        <taxon>Rikenella</taxon>
    </lineage>
</organism>
<keyword evidence="16" id="KW-1185">Reference proteome</keyword>
<comment type="cofactor">
    <cofactor evidence="1">
        <name>Mg(2+)</name>
        <dbReference type="ChEBI" id="CHEBI:18420"/>
    </cofactor>
</comment>
<dbReference type="InterPro" id="IPR040619">
    <property type="entry name" value="Cas9_alpha-helical_lobe"/>
</dbReference>
<dbReference type="GO" id="GO:0016787">
    <property type="term" value="F:hydrolase activity"/>
    <property type="evidence" value="ECO:0007669"/>
    <property type="project" value="UniProtKB-KW"/>
</dbReference>
<dbReference type="GO" id="GO:0003723">
    <property type="term" value="F:RNA binding"/>
    <property type="evidence" value="ECO:0007669"/>
    <property type="project" value="UniProtKB-UniRule"/>
</dbReference>
<dbReference type="GO" id="GO:0043571">
    <property type="term" value="P:maintenance of CRISPR repeat elements"/>
    <property type="evidence" value="ECO:0007669"/>
    <property type="project" value="UniProtKB-UniRule"/>
</dbReference>
<keyword evidence="2 12" id="KW-0540">Nuclease</keyword>
<dbReference type="InterPro" id="IPR033114">
    <property type="entry name" value="HNH_CAS9"/>
</dbReference>
<keyword evidence="9 12" id="KW-0238">DNA-binding</keyword>
<gene>
    <name evidence="12" type="primary">cas9</name>
    <name evidence="15" type="ORF">NCTC11190_00429</name>
</gene>
<comment type="function">
    <text evidence="12">CRISPR (clustered regularly interspaced short palindromic repeat) is an adaptive immune system that provides protection against mobile genetic elements (viruses, transposable elements and conjugative plasmids). CRISPR clusters contain spacers, sequences complementary to antecedent mobile elements, and target invading nucleic acids. CRISPR clusters are transcribed and processed into CRISPR RNA (crRNA). In type II CRISPR systems correct processing of pre-crRNA requires a trans-encoded small RNA (tracrRNA), endogenous ribonuclease 3 (rnc) and this protein. The tracrRNA serves as a guide for ribonuclease 3-aided processing of pre-crRNA. Subsequently Cas9/crRNA/tracrRNA endonucleolytically cleaves linear or circular dsDNA target complementary to the spacer; Cas9 is inactive in the absence of the 2 guide RNAs (gRNA). Cas9 recognizes the protospacer adjacent motif (PAM) in the CRISPR repeat sequences to help distinguish self versus nonself, as targets within the bacterial CRISPR locus do not have PAMs. PAM recognition is also required for catalytic activity.</text>
</comment>
<dbReference type="RefSeq" id="WP_027290762.1">
    <property type="nucleotide sequence ID" value="NZ_UGVL01000001.1"/>
</dbReference>
<evidence type="ECO:0000256" key="11">
    <source>
        <dbReference type="ARBA" id="ARBA00046380"/>
    </source>
</evidence>
<dbReference type="Pfam" id="PF13395">
    <property type="entry name" value="HNH_4"/>
    <property type="match status" value="1"/>
</dbReference>
<comment type="subunit">
    <text evidence="11 12">Monomer. Binds crRNA and tracrRNA.</text>
</comment>
<sequence>MAKVLGLDAGTNSLGWAIVEETETGYILEDKGVHIFQEGVARDKNNEKPAVQDRTDARALRRRYFRRRLRKIELLRVLVRYGLCPPLTEEQLEAWREKKRYPLDAAFLRWQRTDDNAERNPYHDRYRALTETLDLSDERHRHALGRALYHLAQRRGFLSNRKEAGNGKEEGAVQSGIENLSAEMEKAGCRYLGEYFYQLYRRKEKIRKRYTSRNKHYLAEFNAICERQRLPEEWRKALHRAIFFQRPLKSQKGSVGKCTFERKKSRCPVSHPRFEEFRMRSFINNIRLTAPGDDTPRPLTRLETETILPLFLRKSKPHFDFEEIARRIAGKGQYGCQGDRNEAPYRFNFARTATVSGCPVTASLIALFGDDWLPEICRLYRLGEGKSEEQVLNDIWHALFSFDDEERLRAWAADKLRLADEQAKAFAAIRLPQDYAALSLNAINKILPYLRRGYRYDEAVFLANLKAVLPPATYADETRRLRIERDIAELTLESRREPYVKYDSKERRIDDYLTDQGVPPARLNRLYHPSMIETYRAARPDAQGLLLLGSPRTASIRNPMAMRALFRLRTLVNRLLREGKIDPDTKIRIEFARGLNDANQRKAIEQYQREREAENRKYADEIRAQYAAETGLTIEPSEDDILKYRLWEEQKHVCPYTGKQIRVSDFIGSAPGFDIEHTLPRARGGDDSQMNKTLCESRFNRESKRTKLPAELSNRAEILERIESFGWREKVESLQKQIEAQFRKGRNAPTKEERDSAIQRRHYLRMQRDYWRGKYERFAMTEIPEGFSNRQGVDIGIIGKYARLYLKTVFRRIYIVKGSTTDAFRKMWGLQEEYARKERINHVHHCIDAITIACIGPKEYDRWARYAADEERYRYGAGARPRFDKPWPTFTEDVKAVADELLVSHHTPDNMAKQTRKKLRVRGRVKLDAAGRPICQQGDTARGRLHQDTFYGAIRHQDKLRYVIRKSIGDLQPADVEKIVDETVKARIKEAIGEVGFKTAMNPDEHTIWMNREKGVPIRRVRIFANITQPLPWDKMQRDLSVHEYKRRYHVANDGNYCMAIYEGTDSKGRTKRSFEIVNLLDAAGYFKASADRTARPDLVPRTNANGHPLKYLLKTGTMVLFYENSPAELYDCPPKELAKRLYKVTKMAKNGQTAFMFHQEARNDDKLKTDYAEKFGTTAPKALTNGYSSVDYQQPHPKLLLSPSSFDMYVEGYDFELTVTGQIIFKHETPC</sequence>
<comment type="domain">
    <text evidence="12">Has 2 endonuclease domains. The discontinuous RuvC-like domain cleaves the target DNA noncomplementary to crRNA while the HNH nuclease domain cleaves the target DNA complementary to crRNA.</text>
</comment>
<dbReference type="GO" id="GO:0046872">
    <property type="term" value="F:metal ion binding"/>
    <property type="evidence" value="ECO:0007669"/>
    <property type="project" value="UniProtKB-UniRule"/>
</dbReference>
<dbReference type="GO" id="GO:0051607">
    <property type="term" value="P:defense response to virus"/>
    <property type="evidence" value="ECO:0007669"/>
    <property type="project" value="UniProtKB-UniRule"/>
</dbReference>
<dbReference type="NCBIfam" id="TIGR01865">
    <property type="entry name" value="cas_Csn1"/>
    <property type="match status" value="1"/>
</dbReference>
<evidence type="ECO:0000256" key="8">
    <source>
        <dbReference type="ARBA" id="ARBA00023118"/>
    </source>
</evidence>
<dbReference type="PROSITE" id="PS51749">
    <property type="entry name" value="HNH_CAS9"/>
    <property type="match status" value="1"/>
</dbReference>
<name>A0A379MP40_9BACT</name>
<keyword evidence="3" id="KW-0479">Metal-binding</keyword>
<dbReference type="InterPro" id="IPR028629">
    <property type="entry name" value="Cas9"/>
</dbReference>
<evidence type="ECO:0000313" key="15">
    <source>
        <dbReference type="EMBL" id="SUE33226.1"/>
    </source>
</evidence>
<evidence type="ECO:0000259" key="14">
    <source>
        <dbReference type="PROSITE" id="PS51749"/>
    </source>
</evidence>
<dbReference type="Pfam" id="PF18541">
    <property type="entry name" value="RuvC_III"/>
    <property type="match status" value="1"/>
</dbReference>
<feature type="active site" description="Proton acceptor for HNH nuclease domain" evidence="12">
    <location>
        <position position="677"/>
    </location>
</feature>
<evidence type="ECO:0000256" key="4">
    <source>
        <dbReference type="ARBA" id="ARBA00022759"/>
    </source>
</evidence>
<comment type="similarity">
    <text evidence="12">Belongs to the CRISPR-associated Cas9 family.</text>
</comment>
<dbReference type="Gene3D" id="3.30.420.10">
    <property type="entry name" value="Ribonuclease H-like superfamily/Ribonuclease H"/>
    <property type="match status" value="2"/>
</dbReference>
<dbReference type="Gene3D" id="1.10.30.50">
    <property type="match status" value="1"/>
</dbReference>
<dbReference type="InterPro" id="IPR036397">
    <property type="entry name" value="RNaseH_sf"/>
</dbReference>
<dbReference type="STRING" id="880526.GCA_000427365_01015"/>
<dbReference type="InterPro" id="IPR041383">
    <property type="entry name" value="RuvC_III"/>
</dbReference>
<evidence type="ECO:0000256" key="5">
    <source>
        <dbReference type="ARBA" id="ARBA00022801"/>
    </source>
</evidence>
<keyword evidence="6" id="KW-0460">Magnesium</keyword>
<feature type="coiled-coil region" evidence="13">
    <location>
        <begin position="597"/>
        <end position="624"/>
    </location>
</feature>
<evidence type="ECO:0000256" key="3">
    <source>
        <dbReference type="ARBA" id="ARBA00022723"/>
    </source>
</evidence>
<comment type="caution">
    <text evidence="12">Lacks conserved residue(s) required for the propagation of feature annotation.</text>
</comment>
<evidence type="ECO:0000256" key="12">
    <source>
        <dbReference type="HAMAP-Rule" id="MF_01480"/>
    </source>
</evidence>
<dbReference type="Pfam" id="PF18470">
    <property type="entry name" value="Cas9_a"/>
    <property type="match status" value="1"/>
</dbReference>
<dbReference type="GO" id="GO:0004519">
    <property type="term" value="F:endonuclease activity"/>
    <property type="evidence" value="ECO:0007669"/>
    <property type="project" value="UniProtKB-UniRule"/>
</dbReference>
<evidence type="ECO:0000256" key="1">
    <source>
        <dbReference type="ARBA" id="ARBA00001946"/>
    </source>
</evidence>
<protein>
    <recommendedName>
        <fullName evidence="12">CRISPR-associated endonuclease Cas9</fullName>
        <ecNumber evidence="12">3.1.-.-</ecNumber>
    </recommendedName>
</protein>
<dbReference type="HAMAP" id="MF_01480">
    <property type="entry name" value="Cas9"/>
    <property type="match status" value="1"/>
</dbReference>
<evidence type="ECO:0000256" key="6">
    <source>
        <dbReference type="ARBA" id="ARBA00022842"/>
    </source>
</evidence>